<gene>
    <name evidence="2" type="ORF">L210DRAFT_3503939</name>
</gene>
<dbReference type="EMBL" id="WHUW01000012">
    <property type="protein sequence ID" value="KAF8440214.1"/>
    <property type="molecule type" value="Genomic_DNA"/>
</dbReference>
<reference evidence="2" key="2">
    <citation type="journal article" date="2020" name="Nat. Commun.">
        <title>Large-scale genome sequencing of mycorrhizal fungi provides insights into the early evolution of symbiotic traits.</title>
        <authorList>
            <person name="Miyauchi S."/>
            <person name="Kiss E."/>
            <person name="Kuo A."/>
            <person name="Drula E."/>
            <person name="Kohler A."/>
            <person name="Sanchez-Garcia M."/>
            <person name="Morin E."/>
            <person name="Andreopoulos B."/>
            <person name="Barry K.W."/>
            <person name="Bonito G."/>
            <person name="Buee M."/>
            <person name="Carver A."/>
            <person name="Chen C."/>
            <person name="Cichocki N."/>
            <person name="Clum A."/>
            <person name="Culley D."/>
            <person name="Crous P.W."/>
            <person name="Fauchery L."/>
            <person name="Girlanda M."/>
            <person name="Hayes R.D."/>
            <person name="Keri Z."/>
            <person name="LaButti K."/>
            <person name="Lipzen A."/>
            <person name="Lombard V."/>
            <person name="Magnuson J."/>
            <person name="Maillard F."/>
            <person name="Murat C."/>
            <person name="Nolan M."/>
            <person name="Ohm R.A."/>
            <person name="Pangilinan J."/>
            <person name="Pereira M.F."/>
            <person name="Perotto S."/>
            <person name="Peter M."/>
            <person name="Pfister S."/>
            <person name="Riley R."/>
            <person name="Sitrit Y."/>
            <person name="Stielow J.B."/>
            <person name="Szollosi G."/>
            <person name="Zifcakova L."/>
            <person name="Stursova M."/>
            <person name="Spatafora J.W."/>
            <person name="Tedersoo L."/>
            <person name="Vaario L.M."/>
            <person name="Yamada A."/>
            <person name="Yan M."/>
            <person name="Wang P."/>
            <person name="Xu J."/>
            <person name="Bruns T."/>
            <person name="Baldrian P."/>
            <person name="Vilgalys R."/>
            <person name="Dunand C."/>
            <person name="Henrissat B."/>
            <person name="Grigoriev I.V."/>
            <person name="Hibbett D."/>
            <person name="Nagy L.G."/>
            <person name="Martin F.M."/>
        </authorList>
    </citation>
    <scope>NUCLEOTIDE SEQUENCE</scope>
    <source>
        <strain evidence="2">BED1</strain>
    </source>
</reference>
<name>A0AAD4BV43_BOLED</name>
<keyword evidence="3" id="KW-1185">Reference proteome</keyword>
<feature type="compositionally biased region" description="Polar residues" evidence="1">
    <location>
        <begin position="16"/>
        <end position="30"/>
    </location>
</feature>
<comment type="caution">
    <text evidence="2">The sequence shown here is derived from an EMBL/GenBank/DDBJ whole genome shotgun (WGS) entry which is preliminary data.</text>
</comment>
<feature type="region of interest" description="Disordered" evidence="1">
    <location>
        <begin position="1"/>
        <end position="63"/>
    </location>
</feature>
<dbReference type="Proteomes" id="UP001194468">
    <property type="component" value="Unassembled WGS sequence"/>
</dbReference>
<protein>
    <submittedName>
        <fullName evidence="2">Uncharacterized protein</fullName>
    </submittedName>
</protein>
<dbReference type="AlphaFoldDB" id="A0AAD4BV43"/>
<organism evidence="2 3">
    <name type="scientific">Boletus edulis BED1</name>
    <dbReference type="NCBI Taxonomy" id="1328754"/>
    <lineage>
        <taxon>Eukaryota</taxon>
        <taxon>Fungi</taxon>
        <taxon>Dikarya</taxon>
        <taxon>Basidiomycota</taxon>
        <taxon>Agaricomycotina</taxon>
        <taxon>Agaricomycetes</taxon>
        <taxon>Agaricomycetidae</taxon>
        <taxon>Boletales</taxon>
        <taxon>Boletineae</taxon>
        <taxon>Boletaceae</taxon>
        <taxon>Boletoideae</taxon>
        <taxon>Boletus</taxon>
    </lineage>
</organism>
<evidence type="ECO:0000256" key="1">
    <source>
        <dbReference type="SAM" id="MobiDB-lite"/>
    </source>
</evidence>
<accession>A0AAD4BV43</accession>
<proteinExistence type="predicted"/>
<sequence length="126" mass="13612">MHLKGGAEVDAPEGQGQEQGYNQTQTNTQSSDKDKDMDVEKCTGGGQGPKHKHCQSGKEELGKEECKWSTCLSERNTMTLTMAVGPLSYATQSINATSTWTLWKGLSNPTSGLSVYKTPSQQTPSL</sequence>
<feature type="compositionally biased region" description="Basic and acidic residues" evidence="1">
    <location>
        <begin position="31"/>
        <end position="41"/>
    </location>
</feature>
<reference evidence="2" key="1">
    <citation type="submission" date="2019-10" db="EMBL/GenBank/DDBJ databases">
        <authorList>
            <consortium name="DOE Joint Genome Institute"/>
            <person name="Kuo A."/>
            <person name="Miyauchi S."/>
            <person name="Kiss E."/>
            <person name="Drula E."/>
            <person name="Kohler A."/>
            <person name="Sanchez-Garcia M."/>
            <person name="Andreopoulos B."/>
            <person name="Barry K.W."/>
            <person name="Bonito G."/>
            <person name="Buee M."/>
            <person name="Carver A."/>
            <person name="Chen C."/>
            <person name="Cichocki N."/>
            <person name="Clum A."/>
            <person name="Culley D."/>
            <person name="Crous P.W."/>
            <person name="Fauchery L."/>
            <person name="Girlanda M."/>
            <person name="Hayes R."/>
            <person name="Keri Z."/>
            <person name="LaButti K."/>
            <person name="Lipzen A."/>
            <person name="Lombard V."/>
            <person name="Magnuson J."/>
            <person name="Maillard F."/>
            <person name="Morin E."/>
            <person name="Murat C."/>
            <person name="Nolan M."/>
            <person name="Ohm R."/>
            <person name="Pangilinan J."/>
            <person name="Pereira M."/>
            <person name="Perotto S."/>
            <person name="Peter M."/>
            <person name="Riley R."/>
            <person name="Sitrit Y."/>
            <person name="Stielow B."/>
            <person name="Szollosi G."/>
            <person name="Zifcakova L."/>
            <person name="Stursova M."/>
            <person name="Spatafora J.W."/>
            <person name="Tedersoo L."/>
            <person name="Vaario L.-M."/>
            <person name="Yamada A."/>
            <person name="Yan M."/>
            <person name="Wang P."/>
            <person name="Xu J."/>
            <person name="Bruns T."/>
            <person name="Baldrian P."/>
            <person name="Vilgalys R."/>
            <person name="Henrissat B."/>
            <person name="Grigoriev I.V."/>
            <person name="Hibbett D."/>
            <person name="Nagy L.G."/>
            <person name="Martin F.M."/>
        </authorList>
    </citation>
    <scope>NUCLEOTIDE SEQUENCE</scope>
    <source>
        <strain evidence="2">BED1</strain>
    </source>
</reference>
<evidence type="ECO:0000313" key="3">
    <source>
        <dbReference type="Proteomes" id="UP001194468"/>
    </source>
</evidence>
<evidence type="ECO:0000313" key="2">
    <source>
        <dbReference type="EMBL" id="KAF8440214.1"/>
    </source>
</evidence>